<dbReference type="Proteomes" id="UP000241546">
    <property type="component" value="Unassembled WGS sequence"/>
</dbReference>
<feature type="transmembrane region" description="Helical" evidence="8">
    <location>
        <begin position="392"/>
        <end position="413"/>
    </location>
</feature>
<evidence type="ECO:0000256" key="5">
    <source>
        <dbReference type="ARBA" id="ARBA00022989"/>
    </source>
</evidence>
<evidence type="ECO:0000256" key="2">
    <source>
        <dbReference type="ARBA" id="ARBA00022448"/>
    </source>
</evidence>
<feature type="transmembrane region" description="Helical" evidence="8">
    <location>
        <begin position="324"/>
        <end position="343"/>
    </location>
</feature>
<keyword evidence="12" id="KW-1185">Reference proteome</keyword>
<organism evidence="11 12">
    <name type="scientific">Trichoderma citrinoviride</name>
    <dbReference type="NCBI Taxonomy" id="58853"/>
    <lineage>
        <taxon>Eukaryota</taxon>
        <taxon>Fungi</taxon>
        <taxon>Dikarya</taxon>
        <taxon>Ascomycota</taxon>
        <taxon>Pezizomycotina</taxon>
        <taxon>Sordariomycetes</taxon>
        <taxon>Hypocreomycetidae</taxon>
        <taxon>Hypocreales</taxon>
        <taxon>Hypocreaceae</taxon>
        <taxon>Trichoderma</taxon>
    </lineage>
</organism>
<gene>
    <name evidence="11" type="ORF">BBK36DRAFT_1137613</name>
</gene>
<feature type="transmembrane region" description="Helical" evidence="8">
    <location>
        <begin position="292"/>
        <end position="312"/>
    </location>
</feature>
<dbReference type="Gene3D" id="2.60.40.1210">
    <property type="entry name" value="Cellobiose dehydrogenase, cytochrome domain"/>
    <property type="match status" value="1"/>
</dbReference>
<feature type="transmembrane region" description="Helical" evidence="8">
    <location>
        <begin position="419"/>
        <end position="442"/>
    </location>
</feature>
<dbReference type="GeneID" id="36601299"/>
<dbReference type="EMBL" id="KZ680207">
    <property type="protein sequence ID" value="PTB70969.1"/>
    <property type="molecule type" value="Genomic_DNA"/>
</dbReference>
<keyword evidence="5 8" id="KW-1133">Transmembrane helix</keyword>
<feature type="domain" description="Cytochrome b561" evidence="10">
    <location>
        <begin position="292"/>
        <end position="410"/>
    </location>
</feature>
<evidence type="ECO:0000256" key="3">
    <source>
        <dbReference type="ARBA" id="ARBA00022692"/>
    </source>
</evidence>
<evidence type="ECO:0000256" key="6">
    <source>
        <dbReference type="ARBA" id="ARBA00023136"/>
    </source>
</evidence>
<dbReference type="RefSeq" id="XP_024754289.1">
    <property type="nucleotide sequence ID" value="XM_024893181.1"/>
</dbReference>
<keyword evidence="4" id="KW-0249">Electron transport</keyword>
<evidence type="ECO:0000256" key="4">
    <source>
        <dbReference type="ARBA" id="ARBA00022982"/>
    </source>
</evidence>
<dbReference type="GO" id="GO:0016020">
    <property type="term" value="C:membrane"/>
    <property type="evidence" value="ECO:0007669"/>
    <property type="project" value="UniProtKB-SubCell"/>
</dbReference>
<dbReference type="PANTHER" id="PTHR47797">
    <property type="entry name" value="DEHYDROGENASE, PUTATIVE (AFU_ORTHOLOGUE AFUA_8G05805)-RELATED"/>
    <property type="match status" value="1"/>
</dbReference>
<keyword evidence="3 8" id="KW-0812">Transmembrane</keyword>
<evidence type="ECO:0000256" key="8">
    <source>
        <dbReference type="SAM" id="Phobius"/>
    </source>
</evidence>
<feature type="region of interest" description="Disordered" evidence="7">
    <location>
        <begin position="469"/>
        <end position="491"/>
    </location>
</feature>
<comment type="subcellular location">
    <subcellularLocation>
        <location evidence="1">Membrane</location>
    </subcellularLocation>
</comment>
<dbReference type="AlphaFoldDB" id="A0A2T4BNY9"/>
<feature type="transmembrane region" description="Helical" evidence="8">
    <location>
        <begin position="355"/>
        <end position="372"/>
    </location>
</feature>
<evidence type="ECO:0000313" key="12">
    <source>
        <dbReference type="Proteomes" id="UP000241546"/>
    </source>
</evidence>
<dbReference type="InterPro" id="IPR015920">
    <property type="entry name" value="Cellobiose_DH-like_cyt"/>
</dbReference>
<feature type="compositionally biased region" description="Basic and acidic residues" evidence="7">
    <location>
        <begin position="481"/>
        <end position="491"/>
    </location>
</feature>
<feature type="chain" id="PRO_5015574381" evidence="9">
    <location>
        <begin position="21"/>
        <end position="491"/>
    </location>
</feature>
<evidence type="ECO:0000313" key="11">
    <source>
        <dbReference type="EMBL" id="PTB70969.1"/>
    </source>
</evidence>
<keyword evidence="6 8" id="KW-0472">Membrane</keyword>
<evidence type="ECO:0000256" key="7">
    <source>
        <dbReference type="SAM" id="MobiDB-lite"/>
    </source>
</evidence>
<dbReference type="SUPFAM" id="SSF49344">
    <property type="entry name" value="CBD9-like"/>
    <property type="match status" value="1"/>
</dbReference>
<sequence length="491" mass="52183">MLLHALLLLLLSLLAATSSATPSQYCLFGAPRDEVDFCVALSLYHNHSTSAHDVYLSLSVRRPVVQPGNSSSSSSSSSSSLGWTAVGAGPRMAGSLMFVLYGDPEASAGEKIKPPTLSVRTVKTGHARPVLITQEDAAAAAGSSSQPVDVRVAETSWAKETDGDGDGSSVYFVASAHAVCYGCSDWRGTDISPESASQPWIWAWNRNQDMEAFAADEQLEMHSLVDGNYGYFYVDMEAATSHHADGFPALNLTNKDAANANANIGASDRPMAGDSNNKSLWQKLLSRPLAHLHGFFMMASFLLLFPLGAVAIRSGSTSAFKHHWAVQATASASALSGAVTAVIMSDRVFASPHQIAGVAIVCLLPLQALLGWRHHVDFLRIFRRTWISYAHIALGFTILLSGWANVLAGLALYGLGKLGIALVALVVLLEAGGVGAVSWLAARRRAATGGNRVHKETPESSAAYFALEDIPESDEEDEGAEERGLMRKGGE</sequence>
<feature type="compositionally biased region" description="Acidic residues" evidence="7">
    <location>
        <begin position="469"/>
        <end position="480"/>
    </location>
</feature>
<keyword evidence="2" id="KW-0813">Transport</keyword>
<accession>A0A2T4BNY9</accession>
<evidence type="ECO:0000256" key="1">
    <source>
        <dbReference type="ARBA" id="ARBA00004370"/>
    </source>
</evidence>
<reference evidence="12" key="1">
    <citation type="submission" date="2016-07" db="EMBL/GenBank/DDBJ databases">
        <title>Multiple horizontal gene transfer events from other fungi enriched the ability of initially mycotrophic Trichoderma (Ascomycota) to feed on dead plant biomass.</title>
        <authorList>
            <consortium name="DOE Joint Genome Institute"/>
            <person name="Atanasova L."/>
            <person name="Chenthamara K."/>
            <person name="Zhang J."/>
            <person name="Grujic M."/>
            <person name="Henrissat B."/>
            <person name="Kuo A."/>
            <person name="Aerts A."/>
            <person name="Salamov A."/>
            <person name="Lipzen A."/>
            <person name="Labutti K."/>
            <person name="Barry K."/>
            <person name="Miao Y."/>
            <person name="Rahimi M.J."/>
            <person name="Shen Q."/>
            <person name="Grigoriev I.V."/>
            <person name="Kubicek C.P."/>
            <person name="Druzhinina I.S."/>
        </authorList>
    </citation>
    <scope>NUCLEOTIDE SEQUENCE [LARGE SCALE GENOMIC DNA]</scope>
    <source>
        <strain evidence="12">TUCIM 6016</strain>
    </source>
</reference>
<dbReference type="PANTHER" id="PTHR47797:SF3">
    <property type="entry name" value="CYTOCHROME B561 DOMAIN-CONTAINING PROTEIN"/>
    <property type="match status" value="1"/>
</dbReference>
<dbReference type="SMART" id="SM00665">
    <property type="entry name" value="B561"/>
    <property type="match status" value="1"/>
</dbReference>
<keyword evidence="9" id="KW-0732">Signal</keyword>
<proteinExistence type="predicted"/>
<dbReference type="CDD" id="cd09630">
    <property type="entry name" value="CDH_like_cytochrome"/>
    <property type="match status" value="1"/>
</dbReference>
<dbReference type="OrthoDB" id="19261at2759"/>
<protein>
    <submittedName>
        <fullName evidence="11">Iron reductase domain protein</fullName>
    </submittedName>
</protein>
<dbReference type="Gene3D" id="1.20.120.1770">
    <property type="match status" value="1"/>
</dbReference>
<evidence type="ECO:0000256" key="9">
    <source>
        <dbReference type="SAM" id="SignalP"/>
    </source>
</evidence>
<dbReference type="CDD" id="cd08760">
    <property type="entry name" value="Cyt_b561_FRRS1_like"/>
    <property type="match status" value="1"/>
</dbReference>
<dbReference type="InterPro" id="IPR006593">
    <property type="entry name" value="Cyt_b561/ferric_Rdtase_TM"/>
</dbReference>
<feature type="signal peptide" evidence="9">
    <location>
        <begin position="1"/>
        <end position="20"/>
    </location>
</feature>
<name>A0A2T4BNY9_9HYPO</name>
<evidence type="ECO:0000259" key="10">
    <source>
        <dbReference type="SMART" id="SM00665"/>
    </source>
</evidence>